<dbReference type="AlphaFoldDB" id="A0A844YTT8"/>
<evidence type="ECO:0000313" key="2">
    <source>
        <dbReference type="EMBL" id="MXO70281.1"/>
    </source>
</evidence>
<dbReference type="Pfam" id="PF09848">
    <property type="entry name" value="SLFN-g3_helicase"/>
    <property type="match status" value="1"/>
</dbReference>
<feature type="domain" description="Schlafen group 3-like DNA/RNA helicase" evidence="1">
    <location>
        <begin position="169"/>
        <end position="547"/>
    </location>
</feature>
<accession>A0A844YTT8</accession>
<name>A0A844YTT8_9SPHN</name>
<evidence type="ECO:0000259" key="1">
    <source>
        <dbReference type="Pfam" id="PF09848"/>
    </source>
</evidence>
<proteinExistence type="predicted"/>
<comment type="caution">
    <text evidence="2">The sequence shown here is derived from an EMBL/GenBank/DDBJ whole genome shotgun (WGS) entry which is preliminary data.</text>
</comment>
<evidence type="ECO:0000313" key="3">
    <source>
        <dbReference type="Proteomes" id="UP000466966"/>
    </source>
</evidence>
<gene>
    <name evidence="2" type="ORF">GRI99_01375</name>
</gene>
<dbReference type="EMBL" id="WTYV01000001">
    <property type="protein sequence ID" value="MXO70281.1"/>
    <property type="molecule type" value="Genomic_DNA"/>
</dbReference>
<sequence length="576" mass="64066">MGRRADLIIVTGGIVFVVEYKIGARRLDRSSLDQVYGYGLDLKHFHETSHHLPIVPILVASEVGECPTPVIDWDVDGLARPVGLGPSQLANFIAQLVIAEDRPSIDVAHWFAGRYRPTPTIVEAAQALYGGHDVEEISRSEAGAENLTRTSDYVSQVIEGAKQDRRKIICFITGVPGSGKTLAGLNLATARQRAHSEEHAVFLSGNGPLVEVLREALALDAVARAKDAGERPSKVQEHRRASAFIQNIHHFRDEALASDQPPVEKVAIFDEAQRAWDVEQTSKFMQQKRGQRGFSMSEPEFLLSVMDRHPDWCAIICLVGGGQEINTGEAGIDEWLRAIERSFPHWDVHVSPTLQHGNAIANITQSEGLHLSTSIRSFRAEKLSDFVGHVIAGDVEKARQVQAELTHFPLLVTRDLAAARQWLRSMRRGTERAGLLASSNAARLKPHGIFVKAKIEPAKWFLAPLDDVRSSDALEDAATEFDVQGLELDWACLCWDANFRRGAGWETHQFRGSRWEQISDPSRQAYLANSYRVLMTRARQGLIVYVPRGDHEDRTRPGSFYDPVFEYLMAAGLSEL</sequence>
<dbReference type="Proteomes" id="UP000466966">
    <property type="component" value="Unassembled WGS sequence"/>
</dbReference>
<dbReference type="InterPro" id="IPR027417">
    <property type="entry name" value="P-loop_NTPase"/>
</dbReference>
<protein>
    <submittedName>
        <fullName evidence="2">DUF2075 domain-containing protein</fullName>
    </submittedName>
</protein>
<dbReference type="SUPFAM" id="SSF52540">
    <property type="entry name" value="P-loop containing nucleoside triphosphate hydrolases"/>
    <property type="match status" value="2"/>
</dbReference>
<organism evidence="2 3">
    <name type="scientific">Alteraurantiacibacter buctensis</name>
    <dbReference type="NCBI Taxonomy" id="1503981"/>
    <lineage>
        <taxon>Bacteria</taxon>
        <taxon>Pseudomonadati</taxon>
        <taxon>Pseudomonadota</taxon>
        <taxon>Alphaproteobacteria</taxon>
        <taxon>Sphingomonadales</taxon>
        <taxon>Erythrobacteraceae</taxon>
        <taxon>Alteraurantiacibacter</taxon>
    </lineage>
</organism>
<dbReference type="OrthoDB" id="3193269at2"/>
<keyword evidence="3" id="KW-1185">Reference proteome</keyword>
<dbReference type="InterPro" id="IPR018647">
    <property type="entry name" value="SLFN_3-like_DNA/RNA_helicase"/>
</dbReference>
<reference evidence="2 3" key="1">
    <citation type="submission" date="2019-12" db="EMBL/GenBank/DDBJ databases">
        <title>Genomic-based taxomic classification of the family Erythrobacteraceae.</title>
        <authorList>
            <person name="Xu L."/>
        </authorList>
    </citation>
    <scope>NUCLEOTIDE SEQUENCE [LARGE SCALE GENOMIC DNA]</scope>
    <source>
        <strain evidence="2 3">M0322</strain>
    </source>
</reference>